<feature type="region of interest" description="Disordered" evidence="1">
    <location>
        <begin position="152"/>
        <end position="190"/>
    </location>
</feature>
<gene>
    <name evidence="2" type="ORF">g.7606</name>
</gene>
<protein>
    <submittedName>
        <fullName evidence="2">Uncharacterized protein</fullName>
    </submittedName>
</protein>
<evidence type="ECO:0000256" key="1">
    <source>
        <dbReference type="SAM" id="MobiDB-lite"/>
    </source>
</evidence>
<accession>A0A1B6HAA1</accession>
<organism evidence="2">
    <name type="scientific">Homalodisca liturata</name>
    <dbReference type="NCBI Taxonomy" id="320908"/>
    <lineage>
        <taxon>Eukaryota</taxon>
        <taxon>Metazoa</taxon>
        <taxon>Ecdysozoa</taxon>
        <taxon>Arthropoda</taxon>
        <taxon>Hexapoda</taxon>
        <taxon>Insecta</taxon>
        <taxon>Pterygota</taxon>
        <taxon>Neoptera</taxon>
        <taxon>Paraneoptera</taxon>
        <taxon>Hemiptera</taxon>
        <taxon>Auchenorrhyncha</taxon>
        <taxon>Membracoidea</taxon>
        <taxon>Cicadellidae</taxon>
        <taxon>Cicadellinae</taxon>
        <taxon>Proconiini</taxon>
        <taxon>Homalodisca</taxon>
    </lineage>
</organism>
<reference evidence="2" key="1">
    <citation type="submission" date="2015-11" db="EMBL/GenBank/DDBJ databases">
        <title>De novo transcriptome assembly of four potential Pierce s Disease insect vectors from Arizona vineyards.</title>
        <authorList>
            <person name="Tassone E.E."/>
        </authorList>
    </citation>
    <scope>NUCLEOTIDE SEQUENCE</scope>
</reference>
<feature type="compositionally biased region" description="Low complexity" evidence="1">
    <location>
        <begin position="177"/>
        <end position="190"/>
    </location>
</feature>
<sequence>NVTVDVKADSSQVSDLLISSNNHISLDTKDKRPNIVREEVTNSTIESEGVEDTDNINQIICENNVDKLDNRSISPSINPQDIKTGCKTVHVIKYNTSECINLSPAAGVFSSMGSNLKQSTKLKTKEFSPNKNIFQENPTNDEKLTEEYYDDKISDSGNNEETYPLRSDKNVHSGNITSSASASTTTTQSSVQLLPSQRFVPRNNNSLEDWTADLVKTVVIGNTKLSSSVVNKKEELYAPFSQSTACSTDSGYQESQFNKSFSRVLENSEINWRNAAEGLKLDSTQPKPNHPNVVDNSYMSQPTPKSLSYISSSIENQENMTGHLTTPVLLQHKEKIKHHFDIDTDVNRVKSRFLGPNWAANANKETYLSQPTVEVLSCKSPIPNHQYKRAEQQLTSPVISQRDKENGLNAEIDKEVSRMKLNLFHPKRMTNTNDCYLSQSTSRVLSCIPPITENQCKRTSYSESPVFSHKKSRWHAEVDTG</sequence>
<evidence type="ECO:0000313" key="2">
    <source>
        <dbReference type="EMBL" id="JAS71593.1"/>
    </source>
</evidence>
<proteinExistence type="predicted"/>
<feature type="non-terminal residue" evidence="2">
    <location>
        <position position="1"/>
    </location>
</feature>
<dbReference type="EMBL" id="GECU01036113">
    <property type="protein sequence ID" value="JAS71593.1"/>
    <property type="molecule type" value="Transcribed_RNA"/>
</dbReference>
<dbReference type="AlphaFoldDB" id="A0A1B6HAA1"/>
<feature type="non-terminal residue" evidence="2">
    <location>
        <position position="481"/>
    </location>
</feature>
<name>A0A1B6HAA1_9HEMI</name>
<feature type="region of interest" description="Disordered" evidence="1">
    <location>
        <begin position="281"/>
        <end position="301"/>
    </location>
</feature>